<dbReference type="InterPro" id="IPR000262">
    <property type="entry name" value="FMN-dep_DH"/>
</dbReference>
<protein>
    <submittedName>
        <fullName evidence="7">Alpha-hydroxy acid oxidase</fullName>
        <ecNumber evidence="7">1.-.-.-</ecNumber>
    </submittedName>
</protein>
<dbReference type="Gene3D" id="3.20.20.70">
    <property type="entry name" value="Aldolase class I"/>
    <property type="match status" value="1"/>
</dbReference>
<sequence>MRDKWIVSLEDYRLASRKHLPKMISDYLEGGALDETTMRANERQLKSLMLRQRSLVDVSAISTATSVLGHSLDLPLMVSPMGMLTIFHPGSDPAVARAAVKAGSIFIHSAWAGCSLEEVAKAAPNNLWAQIAFWKDPEETRKYVNRARSAGVETLVVAGDVGSSSKRERDLHHGLSMPPRPPVADYFDAATHPGWLWRWLTGRKMTYGNYDIDGRPLRMNEMNSWMAENKNTSATWEQFAKLRSEWTGKLVIKGIMDAEDAARAVDEGADGVFVSNHGGRQFDSQPATIDVLPSIVKAVDGRSEVYLDGGIRRGHDIAKAVALGARAALAGRPFAYALASGGEPAVERAFTIFRDELKGAMGFVGKTSVDALDDSIFVKNRAPALVSASAYGNER</sequence>
<dbReference type="InterPro" id="IPR037396">
    <property type="entry name" value="FMN_HAD"/>
</dbReference>
<comment type="caution">
    <text evidence="7">The sequence shown here is derived from an EMBL/GenBank/DDBJ whole genome shotgun (WGS) entry which is preliminary data.</text>
</comment>
<dbReference type="PIRSF" id="PIRSF000138">
    <property type="entry name" value="Al-hdrx_acd_dh"/>
    <property type="match status" value="1"/>
</dbReference>
<keyword evidence="8" id="KW-1185">Reference proteome</keyword>
<keyword evidence="3" id="KW-0288">FMN</keyword>
<evidence type="ECO:0000259" key="6">
    <source>
        <dbReference type="PROSITE" id="PS51349"/>
    </source>
</evidence>
<dbReference type="EMBL" id="JBHSCQ010000005">
    <property type="protein sequence ID" value="MFC4264775.1"/>
    <property type="molecule type" value="Genomic_DNA"/>
</dbReference>
<keyword evidence="2" id="KW-0285">Flavoprotein</keyword>
<feature type="domain" description="FMN hydroxy acid dehydrogenase" evidence="6">
    <location>
        <begin position="1"/>
        <end position="382"/>
    </location>
</feature>
<accession>A0ABV8QYP2</accession>
<evidence type="ECO:0000313" key="7">
    <source>
        <dbReference type="EMBL" id="MFC4264775.1"/>
    </source>
</evidence>
<proteinExistence type="inferred from homology"/>
<dbReference type="PANTHER" id="PTHR10578">
    <property type="entry name" value="S -2-HYDROXY-ACID OXIDASE-RELATED"/>
    <property type="match status" value="1"/>
</dbReference>
<comment type="cofactor">
    <cofactor evidence="1">
        <name>FMN</name>
        <dbReference type="ChEBI" id="CHEBI:58210"/>
    </cofactor>
</comment>
<evidence type="ECO:0000256" key="5">
    <source>
        <dbReference type="ARBA" id="ARBA00024042"/>
    </source>
</evidence>
<gene>
    <name evidence="7" type="ORF">ACFOW9_04075</name>
</gene>
<reference evidence="8" key="1">
    <citation type="journal article" date="2019" name="Int. J. Syst. Evol. Microbiol.">
        <title>The Global Catalogue of Microorganisms (GCM) 10K type strain sequencing project: providing services to taxonomists for standard genome sequencing and annotation.</title>
        <authorList>
            <consortium name="The Broad Institute Genomics Platform"/>
            <consortium name="The Broad Institute Genome Sequencing Center for Infectious Disease"/>
            <person name="Wu L."/>
            <person name="Ma J."/>
        </authorList>
    </citation>
    <scope>NUCLEOTIDE SEQUENCE [LARGE SCALE GENOMIC DNA]</scope>
    <source>
        <strain evidence="8">CGMCC 1.10698</strain>
    </source>
</reference>
<dbReference type="EC" id="1.-.-.-" evidence="7"/>
<organism evidence="7 8">
    <name type="scientific">Arthrobacter cryoconiti</name>
    <dbReference type="NCBI Taxonomy" id="748907"/>
    <lineage>
        <taxon>Bacteria</taxon>
        <taxon>Bacillati</taxon>
        <taxon>Actinomycetota</taxon>
        <taxon>Actinomycetes</taxon>
        <taxon>Micrococcales</taxon>
        <taxon>Micrococcaceae</taxon>
        <taxon>Arthrobacter</taxon>
    </lineage>
</organism>
<dbReference type="PROSITE" id="PS51349">
    <property type="entry name" value="FMN_HYDROXY_ACID_DH_2"/>
    <property type="match status" value="1"/>
</dbReference>
<evidence type="ECO:0000313" key="8">
    <source>
        <dbReference type="Proteomes" id="UP001595773"/>
    </source>
</evidence>
<dbReference type="InterPro" id="IPR012133">
    <property type="entry name" value="Alpha-hydoxy_acid_DH_FMN"/>
</dbReference>
<dbReference type="PROSITE" id="PS00557">
    <property type="entry name" value="FMN_HYDROXY_ACID_DH_1"/>
    <property type="match status" value="1"/>
</dbReference>
<dbReference type="SUPFAM" id="SSF51395">
    <property type="entry name" value="FMN-linked oxidoreductases"/>
    <property type="match status" value="1"/>
</dbReference>
<dbReference type="RefSeq" id="WP_230066387.1">
    <property type="nucleotide sequence ID" value="NZ_BAABLL010000019.1"/>
</dbReference>
<name>A0ABV8QYP2_9MICC</name>
<evidence type="ECO:0000256" key="1">
    <source>
        <dbReference type="ARBA" id="ARBA00001917"/>
    </source>
</evidence>
<dbReference type="CDD" id="cd02809">
    <property type="entry name" value="alpha_hydroxyacid_oxid_FMN"/>
    <property type="match status" value="1"/>
</dbReference>
<comment type="similarity">
    <text evidence="5">Belongs to the FMN-dependent alpha-hydroxy acid dehydrogenase family.</text>
</comment>
<dbReference type="InterPro" id="IPR013785">
    <property type="entry name" value="Aldolase_TIM"/>
</dbReference>
<dbReference type="GO" id="GO:0016491">
    <property type="term" value="F:oxidoreductase activity"/>
    <property type="evidence" value="ECO:0007669"/>
    <property type="project" value="UniProtKB-KW"/>
</dbReference>
<dbReference type="Proteomes" id="UP001595773">
    <property type="component" value="Unassembled WGS sequence"/>
</dbReference>
<dbReference type="PANTHER" id="PTHR10578:SF107">
    <property type="entry name" value="2-HYDROXYACID OXIDASE 1"/>
    <property type="match status" value="1"/>
</dbReference>
<dbReference type="InterPro" id="IPR008259">
    <property type="entry name" value="FMN_hydac_DH_AS"/>
</dbReference>
<evidence type="ECO:0000256" key="2">
    <source>
        <dbReference type="ARBA" id="ARBA00022630"/>
    </source>
</evidence>
<evidence type="ECO:0000256" key="4">
    <source>
        <dbReference type="ARBA" id="ARBA00023002"/>
    </source>
</evidence>
<evidence type="ECO:0000256" key="3">
    <source>
        <dbReference type="ARBA" id="ARBA00022643"/>
    </source>
</evidence>
<dbReference type="Pfam" id="PF01070">
    <property type="entry name" value="FMN_dh"/>
    <property type="match status" value="1"/>
</dbReference>
<keyword evidence="4 7" id="KW-0560">Oxidoreductase</keyword>